<evidence type="ECO:0000313" key="3">
    <source>
        <dbReference type="Proteomes" id="UP000309676"/>
    </source>
</evidence>
<evidence type="ECO:0000256" key="1">
    <source>
        <dbReference type="SAM" id="MobiDB-lite"/>
    </source>
</evidence>
<protein>
    <submittedName>
        <fullName evidence="2">Uncharacterized protein</fullName>
    </submittedName>
</protein>
<reference evidence="2 3" key="1">
    <citation type="submission" date="2019-05" db="EMBL/GenBank/DDBJ databases">
        <authorList>
            <person name="Narsing Rao M.P."/>
            <person name="Li W.J."/>
        </authorList>
    </citation>
    <scope>NUCLEOTIDE SEQUENCE [LARGE SCALE GENOMIC DNA]</scope>
    <source>
        <strain evidence="2 3">SYSU_K30003</strain>
    </source>
</reference>
<dbReference type="EMBL" id="VCIW01000034">
    <property type="protein sequence ID" value="TLS48494.1"/>
    <property type="molecule type" value="Genomic_DNA"/>
</dbReference>
<dbReference type="Proteomes" id="UP000309676">
    <property type="component" value="Unassembled WGS sequence"/>
</dbReference>
<feature type="compositionally biased region" description="Basic residues" evidence="1">
    <location>
        <begin position="22"/>
        <end position="32"/>
    </location>
</feature>
<accession>A0A5R9G6A7</accession>
<gene>
    <name evidence="2" type="ORF">FE782_30195</name>
</gene>
<comment type="caution">
    <text evidence="2">The sequence shown here is derived from an EMBL/GenBank/DDBJ whole genome shotgun (WGS) entry which is preliminary data.</text>
</comment>
<keyword evidence="3" id="KW-1185">Reference proteome</keyword>
<name>A0A5R9G6A7_9BACL</name>
<proteinExistence type="predicted"/>
<organism evidence="2 3">
    <name type="scientific">Paenibacillus antri</name>
    <dbReference type="NCBI Taxonomy" id="2582848"/>
    <lineage>
        <taxon>Bacteria</taxon>
        <taxon>Bacillati</taxon>
        <taxon>Bacillota</taxon>
        <taxon>Bacilli</taxon>
        <taxon>Bacillales</taxon>
        <taxon>Paenibacillaceae</taxon>
        <taxon>Paenibacillus</taxon>
    </lineage>
</organism>
<feature type="region of interest" description="Disordered" evidence="1">
    <location>
        <begin position="1"/>
        <end position="34"/>
    </location>
</feature>
<dbReference type="AlphaFoldDB" id="A0A5R9G6A7"/>
<dbReference type="RefSeq" id="WP_138198078.1">
    <property type="nucleotide sequence ID" value="NZ_VCIW01000034.1"/>
</dbReference>
<evidence type="ECO:0000313" key="2">
    <source>
        <dbReference type="EMBL" id="TLS48494.1"/>
    </source>
</evidence>
<sequence>MMDRETVVPRKRLLLGNGMGKEKKRAPPRRSAPRRDIPAQSFFLAVAEKFHIIYRSRKSLAIYVKTENFEDFLASFTALKNFLTFYRTKDR</sequence>